<accession>A0ABC8YDF8</accession>
<protein>
    <recommendedName>
        <fullName evidence="1">AMMECR1 domain-containing protein</fullName>
    </recommendedName>
</protein>
<reference evidence="2 3" key="2">
    <citation type="submission" date="2024-10" db="EMBL/GenBank/DDBJ databases">
        <authorList>
            <person name="Ryan C."/>
        </authorList>
    </citation>
    <scope>NUCLEOTIDE SEQUENCE [LARGE SCALE GENOMIC DNA]</scope>
</reference>
<dbReference type="AlphaFoldDB" id="A0ABC8YDF8"/>
<dbReference type="PROSITE" id="PS51112">
    <property type="entry name" value="AMMECR1"/>
    <property type="match status" value="1"/>
</dbReference>
<sequence>MVVATEEMAVYCFDTLVSHFTGDQPPAPAFEDGNHALRDRRFPPIQSKELPSLECTVSILTDYEPAEDYLDWEVGKHGLIIEFTDPDYNIRRSATYLPEVASHEGWGHIETIDTLMKKAGFHGSITESLRKKIRVTRYQSTLYTMHYGEYVAYVKKNRGAAPAINGMPVVNGFKLGR</sequence>
<feature type="domain" description="AMMECR1" evidence="1">
    <location>
        <begin position="1"/>
        <end position="154"/>
    </location>
</feature>
<proteinExistence type="predicted"/>
<organism evidence="2 3">
    <name type="scientific">Urochloa decumbens</name>
    <dbReference type="NCBI Taxonomy" id="240449"/>
    <lineage>
        <taxon>Eukaryota</taxon>
        <taxon>Viridiplantae</taxon>
        <taxon>Streptophyta</taxon>
        <taxon>Embryophyta</taxon>
        <taxon>Tracheophyta</taxon>
        <taxon>Spermatophyta</taxon>
        <taxon>Magnoliopsida</taxon>
        <taxon>Liliopsida</taxon>
        <taxon>Poales</taxon>
        <taxon>Poaceae</taxon>
        <taxon>PACMAD clade</taxon>
        <taxon>Panicoideae</taxon>
        <taxon>Panicodae</taxon>
        <taxon>Paniceae</taxon>
        <taxon>Melinidinae</taxon>
        <taxon>Urochloa</taxon>
    </lineage>
</organism>
<dbReference type="InterPro" id="IPR023473">
    <property type="entry name" value="AMMECR1"/>
</dbReference>
<dbReference type="InterPro" id="IPR002733">
    <property type="entry name" value="AMMECR1_domain"/>
</dbReference>
<dbReference type="Gene3D" id="3.30.1490.150">
    <property type="entry name" value="Hypothetical protein ph0010, domain 2"/>
    <property type="match status" value="1"/>
</dbReference>
<dbReference type="SUPFAM" id="SSF143447">
    <property type="entry name" value="AMMECR1-like"/>
    <property type="match status" value="1"/>
</dbReference>
<dbReference type="Pfam" id="PF01871">
    <property type="entry name" value="AMMECR1"/>
    <property type="match status" value="1"/>
</dbReference>
<evidence type="ECO:0000313" key="2">
    <source>
        <dbReference type="EMBL" id="CAL4940752.1"/>
    </source>
</evidence>
<evidence type="ECO:0000313" key="3">
    <source>
        <dbReference type="Proteomes" id="UP001497457"/>
    </source>
</evidence>
<dbReference type="InterPro" id="IPR036071">
    <property type="entry name" value="AMMECR1_dom_sf"/>
</dbReference>
<keyword evidence="3" id="KW-1185">Reference proteome</keyword>
<dbReference type="Proteomes" id="UP001497457">
    <property type="component" value="Chromosome 16b"/>
</dbReference>
<reference evidence="3" key="1">
    <citation type="submission" date="2024-06" db="EMBL/GenBank/DDBJ databases">
        <authorList>
            <person name="Ryan C."/>
        </authorList>
    </citation>
    <scope>NUCLEOTIDE SEQUENCE [LARGE SCALE GENOMIC DNA]</scope>
</reference>
<dbReference type="PANTHER" id="PTHR13016">
    <property type="entry name" value="AMMECR1 HOMOLOG"/>
    <property type="match status" value="1"/>
</dbReference>
<name>A0ABC8YDF8_9POAL</name>
<evidence type="ECO:0000259" key="1">
    <source>
        <dbReference type="PROSITE" id="PS51112"/>
    </source>
</evidence>
<dbReference type="PANTHER" id="PTHR13016:SF0">
    <property type="entry name" value="AMME SYNDROME CANDIDATE GENE 1 PROTEIN"/>
    <property type="match status" value="1"/>
</dbReference>
<dbReference type="EMBL" id="OZ075126">
    <property type="protein sequence ID" value="CAL4940752.1"/>
    <property type="molecule type" value="Genomic_DNA"/>
</dbReference>
<gene>
    <name evidence="2" type="ORF">URODEC1_LOCUS32707</name>
</gene>